<evidence type="ECO:0000313" key="2">
    <source>
        <dbReference type="Proteomes" id="UP001629745"/>
    </source>
</evidence>
<sequence>MALAATTLALSTPTAAAHHPERLPLPTVYTLGEGHSLPCAGQITGSLETPHDQPGTAWVTLSWTPFFTSPCSVTANVSAWNNDTGWHGVTPIRLTNESSGLGAPAGRWTDRAQIPLGSGRSGLTVTTGTLSSFYIDTIRMTTLFRVP</sequence>
<accession>A0ABW9FC61</accession>
<comment type="caution">
    <text evidence="1">The sequence shown here is derived from an EMBL/GenBank/DDBJ whole genome shotgun (WGS) entry which is preliminary data.</text>
</comment>
<reference evidence="1 2" key="1">
    <citation type="submission" date="2023-11" db="EMBL/GenBank/DDBJ databases">
        <authorList>
            <person name="Val-Calvo J."/>
            <person name="Scortti M."/>
            <person name="Vazquez-Boland J."/>
        </authorList>
    </citation>
    <scope>NUCLEOTIDE SEQUENCE [LARGE SCALE GENOMIC DNA]</scope>
    <source>
        <strain evidence="1 2">PAM 2766</strain>
    </source>
</reference>
<dbReference type="EMBL" id="JBDLNV010000002">
    <property type="protein sequence ID" value="MFM1723114.1"/>
    <property type="molecule type" value="Genomic_DNA"/>
</dbReference>
<gene>
    <name evidence="1" type="ORF">ABEU20_001675</name>
</gene>
<name>A0ABW9FC61_9NOCA</name>
<proteinExistence type="predicted"/>
<organism evidence="1 2">
    <name type="scientific">Rhodococcus parequi</name>
    <dbReference type="NCBI Taxonomy" id="3137122"/>
    <lineage>
        <taxon>Bacteria</taxon>
        <taxon>Bacillati</taxon>
        <taxon>Actinomycetota</taxon>
        <taxon>Actinomycetes</taxon>
        <taxon>Mycobacteriales</taxon>
        <taxon>Nocardiaceae</taxon>
        <taxon>Rhodococcus</taxon>
    </lineage>
</organism>
<protein>
    <recommendedName>
        <fullName evidence="3">Secreted protein</fullName>
    </recommendedName>
</protein>
<evidence type="ECO:0008006" key="3">
    <source>
        <dbReference type="Google" id="ProtNLM"/>
    </source>
</evidence>
<evidence type="ECO:0000313" key="1">
    <source>
        <dbReference type="EMBL" id="MFM1723114.1"/>
    </source>
</evidence>
<dbReference type="Proteomes" id="UP001629745">
    <property type="component" value="Unassembled WGS sequence"/>
</dbReference>
<keyword evidence="2" id="KW-1185">Reference proteome</keyword>